<dbReference type="InterPro" id="IPR009785">
    <property type="entry name" value="Prophage_Lj928_Orf309"/>
</dbReference>
<feature type="compositionally biased region" description="Basic and acidic residues" evidence="2">
    <location>
        <begin position="290"/>
        <end position="303"/>
    </location>
</feature>
<comment type="caution">
    <text evidence="3">The sequence shown here is derived from an EMBL/GenBank/DDBJ whole genome shotgun (WGS) entry which is preliminary data.</text>
</comment>
<feature type="region of interest" description="Disordered" evidence="2">
    <location>
        <begin position="219"/>
        <end position="303"/>
    </location>
</feature>
<organism evidence="3 4">
    <name type="scientific">Agathobacter rectalis</name>
    <dbReference type="NCBI Taxonomy" id="39491"/>
    <lineage>
        <taxon>Bacteria</taxon>
        <taxon>Bacillati</taxon>
        <taxon>Bacillota</taxon>
        <taxon>Clostridia</taxon>
        <taxon>Lachnospirales</taxon>
        <taxon>Lachnospiraceae</taxon>
        <taxon>Agathobacter</taxon>
    </lineage>
</organism>
<feature type="compositionally biased region" description="Basic and acidic residues" evidence="2">
    <location>
        <begin position="219"/>
        <end position="270"/>
    </location>
</feature>
<dbReference type="Pfam" id="PF07083">
    <property type="entry name" value="DUF1351"/>
    <property type="match status" value="1"/>
</dbReference>
<dbReference type="RefSeq" id="WP_064786165.1">
    <property type="nucleotide sequence ID" value="NZ_QRUJ01000001.1"/>
</dbReference>
<keyword evidence="1" id="KW-0175">Coiled coil</keyword>
<protein>
    <submittedName>
        <fullName evidence="3">DUF1351 domain-containing protein</fullName>
    </submittedName>
</protein>
<name>A0A395V658_9FIRM</name>
<feature type="coiled-coil region" evidence="1">
    <location>
        <begin position="49"/>
        <end position="76"/>
    </location>
</feature>
<proteinExistence type="predicted"/>
<sequence>MDEKMEIRLVNPTEDGFLQKIDWNKAELEANVRSIVEAYQGLVYTEDTVSDAKNDRAALRKLLNEIEDRRKLVKKKCMEPYEVFENDLKDVTVLIKEQISIIDGQVKEYENGVKEEKKARLQDVYAETIGELAEVLPFERVFETQYLNVSFKESKAATEIQEKIQRVKSDLAAIDALDSKYKLNAKDVYVRTLDMSQAMAENARLIKFEEQMEADRKRKAEEEERRRAEAEARAKEAEERRRQEAEKNAAERAEREKALAEQQAQEERASESGYNAPVPDKTADVQSEEPAEKPAEKEALPEEKKYKATFYAIGTLQQLKDLQEYMKEHNIQFGKAGK</sequence>
<reference evidence="3 4" key="1">
    <citation type="submission" date="2018-08" db="EMBL/GenBank/DDBJ databases">
        <title>A genome reference for cultivated species of the human gut microbiota.</title>
        <authorList>
            <person name="Zou Y."/>
            <person name="Xue W."/>
            <person name="Luo G."/>
        </authorList>
    </citation>
    <scope>NUCLEOTIDE SEQUENCE [LARGE SCALE GENOMIC DNA]</scope>
    <source>
        <strain evidence="3 4">AF25-15</strain>
    </source>
</reference>
<evidence type="ECO:0000256" key="1">
    <source>
        <dbReference type="SAM" id="Coils"/>
    </source>
</evidence>
<dbReference type="Proteomes" id="UP000266066">
    <property type="component" value="Unassembled WGS sequence"/>
</dbReference>
<gene>
    <name evidence="3" type="ORF">DWY38_00225</name>
</gene>
<dbReference type="EMBL" id="QRUJ01000001">
    <property type="protein sequence ID" value="RGR56817.1"/>
    <property type="molecule type" value="Genomic_DNA"/>
</dbReference>
<evidence type="ECO:0000313" key="3">
    <source>
        <dbReference type="EMBL" id="RGR56817.1"/>
    </source>
</evidence>
<evidence type="ECO:0000313" key="4">
    <source>
        <dbReference type="Proteomes" id="UP000266066"/>
    </source>
</evidence>
<dbReference type="AlphaFoldDB" id="A0A395V658"/>
<evidence type="ECO:0000256" key="2">
    <source>
        <dbReference type="SAM" id="MobiDB-lite"/>
    </source>
</evidence>
<accession>A0A395V658</accession>